<sequence>MPHLPNPIQTQRRSSRHSIFFTRISGALILFVLFALLAGAGIFHSLPPVSWTTDKGWLWVDTHIYNPHNRTTSYIIPTIVVPGPDDLTHDAESTVVGNENGSLPLRPVHQPPADPEHLSVEELMQLVSTTEGYFARDWSLGLGWNNMRYIIDSALLQAKLLRRTLIIPSFVYARSCEYDVWVRCSSRGFSALKHNYRHVCSDYAPMVNRGDVLGSNEWRGLPIDQQMAWVLPINLMINITHLRQSHPVITVSDYLRLHGHDSDSEAPDGQWQRVYYHLTENVLTGKIPELYVIENERFDPPGTVRVDEMIARTDEEAYVSDVEEGEIYRTLKDALLEGDQVFMDWNKAQELLGISSDEDLERVIADNGWEVVHTFKPLLGMEFSKAVVDPIRQITPRKALHGFKNDFEGRKEEVVLLAGEVHHGRKPGSMRFTTRTALDEFVGLVLDGVRRIDAASALADVMVERMYKFTEGRLWMGAHMRRGDFVRYNWVMEKTPEEHMTRVKSHLKKGREFIIPELRPDVDILKKKTPLADDRFYVATDERDTTILEAFRNDGAVFMDDLLTTGDRRGELSWALMLTDFRGLVEQIVLSRAAFFYGHAMSSVAGGVMNLRALRGMDPRTADVD</sequence>
<gene>
    <name evidence="2" type="ORF">ARMOST_14856</name>
</gene>
<dbReference type="EMBL" id="FUEG01000014">
    <property type="protein sequence ID" value="SJL11452.1"/>
    <property type="molecule type" value="Genomic_DNA"/>
</dbReference>
<keyword evidence="1" id="KW-0812">Transmembrane</keyword>
<keyword evidence="1" id="KW-0472">Membrane</keyword>
<dbReference type="OMA" id="YARSCEY"/>
<evidence type="ECO:0000313" key="2">
    <source>
        <dbReference type="EMBL" id="SJL11452.1"/>
    </source>
</evidence>
<dbReference type="Gene3D" id="3.40.50.11350">
    <property type="match status" value="1"/>
</dbReference>
<feature type="transmembrane region" description="Helical" evidence="1">
    <location>
        <begin position="20"/>
        <end position="43"/>
    </location>
</feature>
<dbReference type="OrthoDB" id="3345970at2759"/>
<organism evidence="2 3">
    <name type="scientific">Armillaria ostoyae</name>
    <name type="common">Armillaria root rot fungus</name>
    <dbReference type="NCBI Taxonomy" id="47428"/>
    <lineage>
        <taxon>Eukaryota</taxon>
        <taxon>Fungi</taxon>
        <taxon>Dikarya</taxon>
        <taxon>Basidiomycota</taxon>
        <taxon>Agaricomycotina</taxon>
        <taxon>Agaricomycetes</taxon>
        <taxon>Agaricomycetidae</taxon>
        <taxon>Agaricales</taxon>
        <taxon>Marasmiineae</taxon>
        <taxon>Physalacriaceae</taxon>
        <taxon>Armillaria</taxon>
    </lineage>
</organism>
<protein>
    <submittedName>
        <fullName evidence="2">Uncharacterized protein</fullName>
    </submittedName>
</protein>
<name>A0A284RRR1_ARMOS</name>
<dbReference type="Proteomes" id="UP000219338">
    <property type="component" value="Unassembled WGS sequence"/>
</dbReference>
<keyword evidence="1" id="KW-1133">Transmembrane helix</keyword>
<keyword evidence="3" id="KW-1185">Reference proteome</keyword>
<evidence type="ECO:0000313" key="3">
    <source>
        <dbReference type="Proteomes" id="UP000219338"/>
    </source>
</evidence>
<accession>A0A284RRR1</accession>
<evidence type="ECO:0000256" key="1">
    <source>
        <dbReference type="SAM" id="Phobius"/>
    </source>
</evidence>
<dbReference type="STRING" id="47428.A0A284RRR1"/>
<proteinExistence type="predicted"/>
<reference evidence="3" key="1">
    <citation type="journal article" date="2017" name="Nat. Ecol. Evol.">
        <title>Genome expansion and lineage-specific genetic innovations in the forest pathogenic fungi Armillaria.</title>
        <authorList>
            <person name="Sipos G."/>
            <person name="Prasanna A.N."/>
            <person name="Walter M.C."/>
            <person name="O'Connor E."/>
            <person name="Balint B."/>
            <person name="Krizsan K."/>
            <person name="Kiss B."/>
            <person name="Hess J."/>
            <person name="Varga T."/>
            <person name="Slot J."/>
            <person name="Riley R."/>
            <person name="Boka B."/>
            <person name="Rigling D."/>
            <person name="Barry K."/>
            <person name="Lee J."/>
            <person name="Mihaltcheva S."/>
            <person name="LaButti K."/>
            <person name="Lipzen A."/>
            <person name="Waldron R."/>
            <person name="Moloney N.M."/>
            <person name="Sperisen C."/>
            <person name="Kredics L."/>
            <person name="Vagvoelgyi C."/>
            <person name="Patrignani A."/>
            <person name="Fitzpatrick D."/>
            <person name="Nagy I."/>
            <person name="Doyle S."/>
            <person name="Anderson J.B."/>
            <person name="Grigoriev I.V."/>
            <person name="Gueldener U."/>
            <person name="Muensterkoetter M."/>
            <person name="Nagy L.G."/>
        </authorList>
    </citation>
    <scope>NUCLEOTIDE SEQUENCE [LARGE SCALE GENOMIC DNA]</scope>
    <source>
        <strain evidence="3">C18/9</strain>
    </source>
</reference>
<dbReference type="AlphaFoldDB" id="A0A284RRR1"/>
<dbReference type="CDD" id="cd11296">
    <property type="entry name" value="O-FucT_like"/>
    <property type="match status" value="1"/>
</dbReference>